<proteinExistence type="predicted"/>
<dbReference type="EMBL" id="ML121529">
    <property type="protein sequence ID" value="RPB28556.1"/>
    <property type="molecule type" value="Genomic_DNA"/>
</dbReference>
<protein>
    <submittedName>
        <fullName evidence="1">Uncharacterized protein</fullName>
    </submittedName>
</protein>
<dbReference type="Proteomes" id="UP000267821">
    <property type="component" value="Unassembled WGS sequence"/>
</dbReference>
<gene>
    <name evidence="1" type="ORF">L211DRAFT_393211</name>
</gene>
<keyword evidence="2" id="KW-1185">Reference proteome</keyword>
<dbReference type="InParanoid" id="A0A3N4M066"/>
<reference evidence="1 2" key="1">
    <citation type="journal article" date="2018" name="Nat. Ecol. Evol.">
        <title>Pezizomycetes genomes reveal the molecular basis of ectomycorrhizal truffle lifestyle.</title>
        <authorList>
            <person name="Murat C."/>
            <person name="Payen T."/>
            <person name="Noel B."/>
            <person name="Kuo A."/>
            <person name="Morin E."/>
            <person name="Chen J."/>
            <person name="Kohler A."/>
            <person name="Krizsan K."/>
            <person name="Balestrini R."/>
            <person name="Da Silva C."/>
            <person name="Montanini B."/>
            <person name="Hainaut M."/>
            <person name="Levati E."/>
            <person name="Barry K.W."/>
            <person name="Belfiori B."/>
            <person name="Cichocki N."/>
            <person name="Clum A."/>
            <person name="Dockter R.B."/>
            <person name="Fauchery L."/>
            <person name="Guy J."/>
            <person name="Iotti M."/>
            <person name="Le Tacon F."/>
            <person name="Lindquist E.A."/>
            <person name="Lipzen A."/>
            <person name="Malagnac F."/>
            <person name="Mello A."/>
            <person name="Molinier V."/>
            <person name="Miyauchi S."/>
            <person name="Poulain J."/>
            <person name="Riccioni C."/>
            <person name="Rubini A."/>
            <person name="Sitrit Y."/>
            <person name="Splivallo R."/>
            <person name="Traeger S."/>
            <person name="Wang M."/>
            <person name="Zifcakova L."/>
            <person name="Wipf D."/>
            <person name="Zambonelli A."/>
            <person name="Paolocci F."/>
            <person name="Nowrousian M."/>
            <person name="Ottonello S."/>
            <person name="Baldrian P."/>
            <person name="Spatafora J.W."/>
            <person name="Henrissat B."/>
            <person name="Nagy L.G."/>
            <person name="Aury J.M."/>
            <person name="Wincker P."/>
            <person name="Grigoriev I.V."/>
            <person name="Bonfante P."/>
            <person name="Martin F.M."/>
        </authorList>
    </citation>
    <scope>NUCLEOTIDE SEQUENCE [LARGE SCALE GENOMIC DNA]</scope>
    <source>
        <strain evidence="1 2">ATCC MYA-4762</strain>
    </source>
</reference>
<accession>A0A3N4M066</accession>
<evidence type="ECO:0000313" key="1">
    <source>
        <dbReference type="EMBL" id="RPB28556.1"/>
    </source>
</evidence>
<name>A0A3N4M066_9PEZI</name>
<sequence length="162" mass="17899">MNARAHHKHTINYLFISPTLADYYLTWCQTASPCCGSSAYTSCTLLHLYLLQLLPGLVRIGLCALYSISPHCTTEPIRPGANYTVLTYIQRLALLVHSITAACIPTVLFQASICISVHCVQQVEYHSRIRTCCASPFAALLLFAQAQVLCTVPVTRSFTYIA</sequence>
<evidence type="ECO:0000313" key="2">
    <source>
        <dbReference type="Proteomes" id="UP000267821"/>
    </source>
</evidence>
<dbReference type="AlphaFoldDB" id="A0A3N4M066"/>
<organism evidence="1 2">
    <name type="scientific">Terfezia boudieri ATCC MYA-4762</name>
    <dbReference type="NCBI Taxonomy" id="1051890"/>
    <lineage>
        <taxon>Eukaryota</taxon>
        <taxon>Fungi</taxon>
        <taxon>Dikarya</taxon>
        <taxon>Ascomycota</taxon>
        <taxon>Pezizomycotina</taxon>
        <taxon>Pezizomycetes</taxon>
        <taxon>Pezizales</taxon>
        <taxon>Pezizaceae</taxon>
        <taxon>Terfezia</taxon>
    </lineage>
</organism>